<sequence length="224" mass="25042">MLIHLLDDFVIISPPNAIPAANIITVQRIFARNPHCAGEILRINSIHRIPGHQPRFSKIPSFAAEGKKIDRIILVASSLAESQNSSKHDLLSFLGHLVTNPPRPPLYLPLRKLDDQIIINQACCNELSLWITFLKQWNGLTFFYNDLVSLPDDIQLFTDAAPSVGYGGFLACNQFIITVRHVPGSKNQIADSLSHFMFQKFRALALEADPSPTPVPHYSQLIFP</sequence>
<reference evidence="1 2" key="1">
    <citation type="submission" date="2024-05" db="EMBL/GenBank/DDBJ databases">
        <title>Genome sequencing and assembly of Indian major carp, Cirrhinus mrigala (Hamilton, 1822).</title>
        <authorList>
            <person name="Mohindra V."/>
            <person name="Chowdhury L.M."/>
            <person name="Lal K."/>
            <person name="Jena J.K."/>
        </authorList>
    </citation>
    <scope>NUCLEOTIDE SEQUENCE [LARGE SCALE GENOMIC DNA]</scope>
    <source>
        <strain evidence="1">CM1030</strain>
        <tissue evidence="1">Blood</tissue>
    </source>
</reference>
<comment type="caution">
    <text evidence="1">The sequence shown here is derived from an EMBL/GenBank/DDBJ whole genome shotgun (WGS) entry which is preliminary data.</text>
</comment>
<evidence type="ECO:0000313" key="2">
    <source>
        <dbReference type="Proteomes" id="UP001529510"/>
    </source>
</evidence>
<dbReference type="Proteomes" id="UP001529510">
    <property type="component" value="Unassembled WGS sequence"/>
</dbReference>
<dbReference type="AlphaFoldDB" id="A0ABD0ML68"/>
<protein>
    <recommendedName>
        <fullName evidence="3">Reverse transcriptase domain-containing protein</fullName>
    </recommendedName>
</protein>
<dbReference type="EMBL" id="JAMKFB020000477">
    <property type="protein sequence ID" value="KAL0149376.1"/>
    <property type="molecule type" value="Genomic_DNA"/>
</dbReference>
<keyword evidence="2" id="KW-1185">Reference proteome</keyword>
<gene>
    <name evidence="1" type="ORF">M9458_055414</name>
</gene>
<accession>A0ABD0ML68</accession>
<evidence type="ECO:0008006" key="3">
    <source>
        <dbReference type="Google" id="ProtNLM"/>
    </source>
</evidence>
<evidence type="ECO:0000313" key="1">
    <source>
        <dbReference type="EMBL" id="KAL0149376.1"/>
    </source>
</evidence>
<name>A0ABD0ML68_CIRMR</name>
<proteinExistence type="predicted"/>
<organism evidence="1 2">
    <name type="scientific">Cirrhinus mrigala</name>
    <name type="common">Mrigala</name>
    <dbReference type="NCBI Taxonomy" id="683832"/>
    <lineage>
        <taxon>Eukaryota</taxon>
        <taxon>Metazoa</taxon>
        <taxon>Chordata</taxon>
        <taxon>Craniata</taxon>
        <taxon>Vertebrata</taxon>
        <taxon>Euteleostomi</taxon>
        <taxon>Actinopterygii</taxon>
        <taxon>Neopterygii</taxon>
        <taxon>Teleostei</taxon>
        <taxon>Ostariophysi</taxon>
        <taxon>Cypriniformes</taxon>
        <taxon>Cyprinidae</taxon>
        <taxon>Labeoninae</taxon>
        <taxon>Labeonini</taxon>
        <taxon>Cirrhinus</taxon>
    </lineage>
</organism>